<proteinExistence type="predicted"/>
<dbReference type="InterPro" id="IPR009875">
    <property type="entry name" value="PilZ_domain"/>
</dbReference>
<dbReference type="Gene3D" id="2.40.10.220">
    <property type="entry name" value="predicted glycosyltransferase like domains"/>
    <property type="match status" value="1"/>
</dbReference>
<dbReference type="AlphaFoldDB" id="A0A839ZU10"/>
<sequence>MSAPDYTDRREHPREPTSLRARVFYGKEMAHWADCTIVDLSKGGARLQISAIYPLPSRFVVLQLLGGVVYDVRVRWRRGDMTGVSFDAQTHIETNTEERLIGVQKAWEALRAA</sequence>
<comment type="caution">
    <text evidence="2">The sequence shown here is derived from an EMBL/GenBank/DDBJ whole genome shotgun (WGS) entry which is preliminary data.</text>
</comment>
<name>A0A839ZU10_9CAUL</name>
<reference evidence="2 3" key="1">
    <citation type="submission" date="2020-08" db="EMBL/GenBank/DDBJ databases">
        <title>Genomic Encyclopedia of Type Strains, Phase IV (KMG-IV): sequencing the most valuable type-strain genomes for metagenomic binning, comparative biology and taxonomic classification.</title>
        <authorList>
            <person name="Goeker M."/>
        </authorList>
    </citation>
    <scope>NUCLEOTIDE SEQUENCE [LARGE SCALE GENOMIC DNA]</scope>
    <source>
        <strain evidence="2 3">DSM 21793</strain>
    </source>
</reference>
<dbReference type="GO" id="GO:0035438">
    <property type="term" value="F:cyclic-di-GMP binding"/>
    <property type="evidence" value="ECO:0007669"/>
    <property type="project" value="InterPro"/>
</dbReference>
<protein>
    <recommendedName>
        <fullName evidence="1">PilZ domain-containing protein</fullName>
    </recommendedName>
</protein>
<evidence type="ECO:0000313" key="2">
    <source>
        <dbReference type="EMBL" id="MBB3889464.1"/>
    </source>
</evidence>
<dbReference type="EMBL" id="JACIDK010000001">
    <property type="protein sequence ID" value="MBB3889464.1"/>
    <property type="molecule type" value="Genomic_DNA"/>
</dbReference>
<gene>
    <name evidence="2" type="ORF">GGQ61_000161</name>
</gene>
<evidence type="ECO:0000259" key="1">
    <source>
        <dbReference type="Pfam" id="PF07238"/>
    </source>
</evidence>
<evidence type="ECO:0000313" key="3">
    <source>
        <dbReference type="Proteomes" id="UP000530564"/>
    </source>
</evidence>
<dbReference type="Proteomes" id="UP000530564">
    <property type="component" value="Unassembled WGS sequence"/>
</dbReference>
<accession>A0A839ZU10</accession>
<dbReference type="RefSeq" id="WP_183769475.1">
    <property type="nucleotide sequence ID" value="NZ_JACIDK010000001.1"/>
</dbReference>
<dbReference type="Pfam" id="PF07238">
    <property type="entry name" value="PilZ"/>
    <property type="match status" value="1"/>
</dbReference>
<feature type="domain" description="PilZ" evidence="1">
    <location>
        <begin position="8"/>
        <end position="92"/>
    </location>
</feature>
<dbReference type="SUPFAM" id="SSF141371">
    <property type="entry name" value="PilZ domain-like"/>
    <property type="match status" value="1"/>
</dbReference>
<keyword evidence="3" id="KW-1185">Reference proteome</keyword>
<organism evidence="2 3">
    <name type="scientific">Phenylobacterium haematophilum</name>
    <dbReference type="NCBI Taxonomy" id="98513"/>
    <lineage>
        <taxon>Bacteria</taxon>
        <taxon>Pseudomonadati</taxon>
        <taxon>Pseudomonadota</taxon>
        <taxon>Alphaproteobacteria</taxon>
        <taxon>Caulobacterales</taxon>
        <taxon>Caulobacteraceae</taxon>
        <taxon>Phenylobacterium</taxon>
    </lineage>
</organism>